<evidence type="ECO:0000313" key="2">
    <source>
        <dbReference type="Proteomes" id="UP000622166"/>
    </source>
</evidence>
<name>A0A918PDZ4_9ACTN</name>
<organism evidence="1 2">
    <name type="scientific">Streptomyces poonensis</name>
    <dbReference type="NCBI Taxonomy" id="68255"/>
    <lineage>
        <taxon>Bacteria</taxon>
        <taxon>Bacillati</taxon>
        <taxon>Actinomycetota</taxon>
        <taxon>Actinomycetes</taxon>
        <taxon>Kitasatosporales</taxon>
        <taxon>Streptomycetaceae</taxon>
        <taxon>Streptomyces</taxon>
    </lineage>
</organism>
<gene>
    <name evidence="1" type="ORF">GCM10010365_21200</name>
</gene>
<proteinExistence type="predicted"/>
<protein>
    <submittedName>
        <fullName evidence="1">Uncharacterized protein</fullName>
    </submittedName>
</protein>
<keyword evidence="2" id="KW-1185">Reference proteome</keyword>
<reference evidence="1" key="1">
    <citation type="journal article" date="2014" name="Int. J. Syst. Evol. Microbiol.">
        <title>Complete genome sequence of Corynebacterium casei LMG S-19264T (=DSM 44701T), isolated from a smear-ripened cheese.</title>
        <authorList>
            <consortium name="US DOE Joint Genome Institute (JGI-PGF)"/>
            <person name="Walter F."/>
            <person name="Albersmeier A."/>
            <person name="Kalinowski J."/>
            <person name="Ruckert C."/>
        </authorList>
    </citation>
    <scope>NUCLEOTIDE SEQUENCE</scope>
    <source>
        <strain evidence="1">JCM 4815</strain>
    </source>
</reference>
<dbReference type="EMBL" id="BMVW01000002">
    <property type="protein sequence ID" value="GGZ01913.1"/>
    <property type="molecule type" value="Genomic_DNA"/>
</dbReference>
<dbReference type="AlphaFoldDB" id="A0A918PDZ4"/>
<dbReference type="Proteomes" id="UP000622166">
    <property type="component" value="Unassembled WGS sequence"/>
</dbReference>
<sequence length="109" mass="11710">MDREDETGVGAGECLLEGLREGGEEGSKVRRLVVPRDLSRELVGGQRKLGPAQRGGVRAEGAALDDDRPVVGVERDRYGVGREIAFPTSADHDRSVKGLDRGLLAGRRC</sequence>
<comment type="caution">
    <text evidence="1">The sequence shown here is derived from an EMBL/GenBank/DDBJ whole genome shotgun (WGS) entry which is preliminary data.</text>
</comment>
<accession>A0A918PDZ4</accession>
<evidence type="ECO:0000313" key="1">
    <source>
        <dbReference type="EMBL" id="GGZ01913.1"/>
    </source>
</evidence>
<reference evidence="1" key="2">
    <citation type="submission" date="2020-09" db="EMBL/GenBank/DDBJ databases">
        <authorList>
            <person name="Sun Q."/>
            <person name="Ohkuma M."/>
        </authorList>
    </citation>
    <scope>NUCLEOTIDE SEQUENCE</scope>
    <source>
        <strain evidence="1">JCM 4815</strain>
    </source>
</reference>